<evidence type="ECO:0000313" key="2">
    <source>
        <dbReference type="EMBL" id="GAA1878883.1"/>
    </source>
</evidence>
<name>A0ABN2NRZ7_9PSEU</name>
<gene>
    <name evidence="2" type="ORF">GCM10009836_70360</name>
</gene>
<reference evidence="2 3" key="1">
    <citation type="journal article" date="2019" name="Int. J. Syst. Evol. Microbiol.">
        <title>The Global Catalogue of Microorganisms (GCM) 10K type strain sequencing project: providing services to taxonomists for standard genome sequencing and annotation.</title>
        <authorList>
            <consortium name="The Broad Institute Genomics Platform"/>
            <consortium name="The Broad Institute Genome Sequencing Center for Infectious Disease"/>
            <person name="Wu L."/>
            <person name="Ma J."/>
        </authorList>
    </citation>
    <scope>NUCLEOTIDE SEQUENCE [LARGE SCALE GENOMIC DNA]</scope>
    <source>
        <strain evidence="2 3">JCM 16009</strain>
    </source>
</reference>
<feature type="transmembrane region" description="Helical" evidence="1">
    <location>
        <begin position="239"/>
        <end position="260"/>
    </location>
</feature>
<keyword evidence="1" id="KW-1133">Transmembrane helix</keyword>
<feature type="transmembrane region" description="Helical" evidence="1">
    <location>
        <begin position="300"/>
        <end position="320"/>
    </location>
</feature>
<comment type="caution">
    <text evidence="2">The sequence shown here is derived from an EMBL/GenBank/DDBJ whole genome shotgun (WGS) entry which is preliminary data.</text>
</comment>
<keyword evidence="1" id="KW-0472">Membrane</keyword>
<feature type="transmembrane region" description="Helical" evidence="1">
    <location>
        <begin position="187"/>
        <end position="208"/>
    </location>
</feature>
<feature type="transmembrane region" description="Helical" evidence="1">
    <location>
        <begin position="154"/>
        <end position="175"/>
    </location>
</feature>
<protein>
    <submittedName>
        <fullName evidence="2">Membrane protein</fullName>
    </submittedName>
</protein>
<keyword evidence="3" id="KW-1185">Reference proteome</keyword>
<feature type="transmembrane region" description="Helical" evidence="1">
    <location>
        <begin position="23"/>
        <end position="46"/>
    </location>
</feature>
<feature type="transmembrane region" description="Helical" evidence="1">
    <location>
        <begin position="214"/>
        <end position="234"/>
    </location>
</feature>
<evidence type="ECO:0000256" key="1">
    <source>
        <dbReference type="SAM" id="Phobius"/>
    </source>
</evidence>
<dbReference type="Proteomes" id="UP001500449">
    <property type="component" value="Unassembled WGS sequence"/>
</dbReference>
<dbReference type="RefSeq" id="WP_344427465.1">
    <property type="nucleotide sequence ID" value="NZ_BAAAQK010000028.1"/>
</dbReference>
<proteinExistence type="predicted"/>
<evidence type="ECO:0000313" key="3">
    <source>
        <dbReference type="Proteomes" id="UP001500449"/>
    </source>
</evidence>
<keyword evidence="1" id="KW-0812">Transmembrane</keyword>
<accession>A0ABN2NRZ7</accession>
<sequence>MSLHPSPTPVELPEASPAHRPPLAAVVALLTVVIGALLIAFGWPAVRTSLHDVPLAVAGPSAATGRVAAELEQRRPGAFTVVAVPDTAAAEALIRDREVYGAIDLSAGAPQVITASAASPLVAQALQALAAGLGQASPVPVRDLVPLPPDDPRGAGLAAGSLPLVLGGLLGAVLLTRLVRGTGRRVAGALAFAVVGGLALVAILQFWFGSLAGGYWVNSAAVALAVAATALTLLGLEALLGAAGLGIGAVLILLVGNPLAGTASAPEMLPGWSGELGRYLPPGASTSLLRSTAFFDGGGALAPLLVLLGWLLLGLVLCLAGRARRPS</sequence>
<dbReference type="EMBL" id="BAAAQK010000028">
    <property type="protein sequence ID" value="GAA1878883.1"/>
    <property type="molecule type" value="Genomic_DNA"/>
</dbReference>
<organism evidence="2 3">
    <name type="scientific">Pseudonocardia ailaonensis</name>
    <dbReference type="NCBI Taxonomy" id="367279"/>
    <lineage>
        <taxon>Bacteria</taxon>
        <taxon>Bacillati</taxon>
        <taxon>Actinomycetota</taxon>
        <taxon>Actinomycetes</taxon>
        <taxon>Pseudonocardiales</taxon>
        <taxon>Pseudonocardiaceae</taxon>
        <taxon>Pseudonocardia</taxon>
    </lineage>
</organism>